<organism evidence="3 4">
    <name type="scientific">Saccoglossus kowalevskii</name>
    <name type="common">Acorn worm</name>
    <dbReference type="NCBI Taxonomy" id="10224"/>
    <lineage>
        <taxon>Eukaryota</taxon>
        <taxon>Metazoa</taxon>
        <taxon>Hemichordata</taxon>
        <taxon>Enteropneusta</taxon>
        <taxon>Harrimaniidae</taxon>
        <taxon>Saccoglossus</taxon>
    </lineage>
</organism>
<evidence type="ECO:0000256" key="1">
    <source>
        <dbReference type="SAM" id="MobiDB-lite"/>
    </source>
</evidence>
<gene>
    <name evidence="4" type="primary">LOC102802874</name>
</gene>
<sequence length="100" mass="10978">MSSYLIEPHFSKHTEGKKTKLAAIIIPTLVVIALLSAALVVFIVRHQRLQRSFTQFANSHYDSRSGTTTFSGVDGDNALGEEEDSPMIRGFSDDEPLVVA</sequence>
<evidence type="ECO:0000313" key="3">
    <source>
        <dbReference type="Proteomes" id="UP000694865"/>
    </source>
</evidence>
<feature type="compositionally biased region" description="Polar residues" evidence="1">
    <location>
        <begin position="61"/>
        <end position="71"/>
    </location>
</feature>
<feature type="transmembrane region" description="Helical" evidence="2">
    <location>
        <begin position="21"/>
        <end position="44"/>
    </location>
</feature>
<keyword evidence="2" id="KW-1133">Transmembrane helix</keyword>
<reference evidence="4" key="1">
    <citation type="submission" date="2025-08" db="UniProtKB">
        <authorList>
            <consortium name="RefSeq"/>
        </authorList>
    </citation>
    <scope>IDENTIFICATION</scope>
    <source>
        <tissue evidence="4">Testes</tissue>
    </source>
</reference>
<dbReference type="Proteomes" id="UP000694865">
    <property type="component" value="Unplaced"/>
</dbReference>
<protein>
    <submittedName>
        <fullName evidence="4">Sortilin-related receptor-like</fullName>
    </submittedName>
</protein>
<evidence type="ECO:0000313" key="4">
    <source>
        <dbReference type="RefSeq" id="XP_006812343.1"/>
    </source>
</evidence>
<dbReference type="GeneID" id="102802874"/>
<keyword evidence="3" id="KW-1185">Reference proteome</keyword>
<keyword evidence="2" id="KW-0812">Transmembrane</keyword>
<keyword evidence="2" id="KW-0472">Membrane</keyword>
<name>A0ABM0LX52_SACKO</name>
<evidence type="ECO:0000256" key="2">
    <source>
        <dbReference type="SAM" id="Phobius"/>
    </source>
</evidence>
<proteinExistence type="predicted"/>
<dbReference type="RefSeq" id="XP_006812343.1">
    <property type="nucleotide sequence ID" value="XM_006812280.1"/>
</dbReference>
<feature type="region of interest" description="Disordered" evidence="1">
    <location>
        <begin position="61"/>
        <end position="100"/>
    </location>
</feature>
<accession>A0ABM0LX52</accession>